<feature type="domain" description="MULE transposase" evidence="4">
    <location>
        <begin position="252"/>
        <end position="331"/>
    </location>
</feature>
<dbReference type="KEGG" id="jre:108979281"/>
<dbReference type="Pfam" id="PF03101">
    <property type="entry name" value="FAR1"/>
    <property type="match status" value="1"/>
</dbReference>
<dbReference type="GO" id="GO:0005634">
    <property type="term" value="C:nucleus"/>
    <property type="evidence" value="ECO:0007669"/>
    <property type="project" value="UniProtKB-SubCell"/>
</dbReference>
<keyword evidence="1" id="KW-0862">Zinc</keyword>
<sequence length="400" mass="46050">MDKERDERPPRPSTLISPTQGEAKGTEAEGTNQVSDDEGVEEPKPGMEFATDKEFMAYYKRYTKQQGFSVIIQRTKREADESAKYLTIGCARGGKYHPSRSNISRSRPTTKTDCMARINTHLVKSVWVVTTVEIAHNHSTFSLQKFRFFRSYKCLDEYSQMILDFNERASIRMNNNFGAIVADARGDFQEKDCRNFMNKARQLRLGKGGGDALIDYFKRMRLINDVDEDLRIINVFWTDARSRATYEYFGDVITFNTTYLTNKYGIPFAPFVGVNHHGQSILLGVDLISSEDTATFVWLFRTWLQCMDDRAPKAIITDQDRAMKSAIALKYDQGDNASLQELYNERSFWVPTYLKGLFWASMSITQRFESMNAFFDGFVHSGMTLKEFVDQFDNASRKKV</sequence>
<evidence type="ECO:0000259" key="3">
    <source>
        <dbReference type="Pfam" id="PF03101"/>
    </source>
</evidence>
<dbReference type="STRING" id="51240.A0A2I4DEA8"/>
<comment type="function">
    <text evidence="1">Putative transcription activator involved in regulating light control of development.</text>
</comment>
<name>A0A2I4DEA8_JUGRE</name>
<keyword evidence="1" id="KW-0539">Nucleus</keyword>
<keyword evidence="1" id="KW-0863">Zinc-finger</keyword>
<dbReference type="InterPro" id="IPR018289">
    <property type="entry name" value="MULE_transposase_dom"/>
</dbReference>
<evidence type="ECO:0000259" key="4">
    <source>
        <dbReference type="Pfam" id="PF10551"/>
    </source>
</evidence>
<feature type="compositionally biased region" description="Basic and acidic residues" evidence="2">
    <location>
        <begin position="1"/>
        <end position="10"/>
    </location>
</feature>
<dbReference type="GeneID" id="108979281"/>
<dbReference type="PANTHER" id="PTHR31669">
    <property type="entry name" value="PROTEIN FAR1-RELATED SEQUENCE 10-RELATED"/>
    <property type="match status" value="1"/>
</dbReference>
<accession>A0A2I4DEA8</accession>
<evidence type="ECO:0000256" key="1">
    <source>
        <dbReference type="RuleBase" id="RU367018"/>
    </source>
</evidence>
<protein>
    <recommendedName>
        <fullName evidence="1">Protein FAR1-RELATED SEQUENCE</fullName>
    </recommendedName>
</protein>
<reference evidence="6" key="1">
    <citation type="submission" date="2025-08" db="UniProtKB">
        <authorList>
            <consortium name="RefSeq"/>
        </authorList>
    </citation>
    <scope>IDENTIFICATION</scope>
    <source>
        <tissue evidence="6">Leaves</tissue>
    </source>
</reference>
<dbReference type="GO" id="GO:0008270">
    <property type="term" value="F:zinc ion binding"/>
    <property type="evidence" value="ECO:0007669"/>
    <property type="project" value="UniProtKB-UniRule"/>
</dbReference>
<dbReference type="Gramene" id="Jr03_24780_p1">
    <property type="protein sequence ID" value="cds.Jr03_24780_p1"/>
    <property type="gene ID" value="Jr03_24780"/>
</dbReference>
<proteinExistence type="inferred from homology"/>
<organism evidence="5 6">
    <name type="scientific">Juglans regia</name>
    <name type="common">English walnut</name>
    <dbReference type="NCBI Taxonomy" id="51240"/>
    <lineage>
        <taxon>Eukaryota</taxon>
        <taxon>Viridiplantae</taxon>
        <taxon>Streptophyta</taxon>
        <taxon>Embryophyta</taxon>
        <taxon>Tracheophyta</taxon>
        <taxon>Spermatophyta</taxon>
        <taxon>Magnoliopsida</taxon>
        <taxon>eudicotyledons</taxon>
        <taxon>Gunneridae</taxon>
        <taxon>Pentapetalae</taxon>
        <taxon>rosids</taxon>
        <taxon>fabids</taxon>
        <taxon>Fagales</taxon>
        <taxon>Juglandaceae</taxon>
        <taxon>Juglans</taxon>
    </lineage>
</organism>
<dbReference type="RefSeq" id="XP_018805483.2">
    <property type="nucleotide sequence ID" value="XM_018949938.2"/>
</dbReference>
<evidence type="ECO:0000313" key="6">
    <source>
        <dbReference type="RefSeq" id="XP_018805483.2"/>
    </source>
</evidence>
<dbReference type="AlphaFoldDB" id="A0A2I4DEA8"/>
<dbReference type="InterPro" id="IPR004330">
    <property type="entry name" value="FAR1_DNA_bnd_dom"/>
</dbReference>
<comment type="similarity">
    <text evidence="1">Belongs to the FHY3/FAR1 family.</text>
</comment>
<dbReference type="InterPro" id="IPR031052">
    <property type="entry name" value="FHY3/FAR1"/>
</dbReference>
<dbReference type="Pfam" id="PF10551">
    <property type="entry name" value="MULE"/>
    <property type="match status" value="1"/>
</dbReference>
<gene>
    <name evidence="6" type="primary">LOC108979281</name>
</gene>
<dbReference type="PANTHER" id="PTHR31669:SF297">
    <property type="entry name" value="PROTEIN FAR1-RELATED SEQUENCE"/>
    <property type="match status" value="1"/>
</dbReference>
<feature type="region of interest" description="Disordered" evidence="2">
    <location>
        <begin position="1"/>
        <end position="47"/>
    </location>
</feature>
<evidence type="ECO:0000256" key="2">
    <source>
        <dbReference type="SAM" id="MobiDB-lite"/>
    </source>
</evidence>
<comment type="subcellular location">
    <subcellularLocation>
        <location evidence="1">Nucleus</location>
    </subcellularLocation>
</comment>
<evidence type="ECO:0000313" key="5">
    <source>
        <dbReference type="Proteomes" id="UP000235220"/>
    </source>
</evidence>
<feature type="domain" description="FAR1" evidence="3">
    <location>
        <begin position="58"/>
        <end position="140"/>
    </location>
</feature>
<keyword evidence="1" id="KW-0479">Metal-binding</keyword>
<dbReference type="Proteomes" id="UP000235220">
    <property type="component" value="Chromosome 3"/>
</dbReference>
<dbReference type="OrthoDB" id="1733498at2759"/>
<keyword evidence="5" id="KW-1185">Reference proteome</keyword>
<dbReference type="GO" id="GO:0006355">
    <property type="term" value="P:regulation of DNA-templated transcription"/>
    <property type="evidence" value="ECO:0007669"/>
    <property type="project" value="UniProtKB-UniRule"/>
</dbReference>